<gene>
    <name evidence="9" type="ORF">SAMN06265371_103444</name>
</gene>
<dbReference type="Pfam" id="PF14310">
    <property type="entry name" value="Fn3-like"/>
    <property type="match status" value="1"/>
</dbReference>
<dbReference type="InterPro" id="IPR001764">
    <property type="entry name" value="Glyco_hydro_3_N"/>
</dbReference>
<dbReference type="Gene3D" id="2.60.40.10">
    <property type="entry name" value="Immunoglobulins"/>
    <property type="match status" value="1"/>
</dbReference>
<dbReference type="PRINTS" id="PR00133">
    <property type="entry name" value="GLHYDRLASE3"/>
</dbReference>
<keyword evidence="4" id="KW-0732">Signal</keyword>
<accession>A0A238WPF7</accession>
<evidence type="ECO:0000256" key="2">
    <source>
        <dbReference type="ARBA" id="ARBA00005336"/>
    </source>
</evidence>
<comment type="similarity">
    <text evidence="2">Belongs to the glycosyl hydrolase 3 family.</text>
</comment>
<dbReference type="Pfam" id="PF01915">
    <property type="entry name" value="Glyco_hydro_3_C"/>
    <property type="match status" value="1"/>
</dbReference>
<dbReference type="PROSITE" id="PS51257">
    <property type="entry name" value="PROKAR_LIPOPROTEIN"/>
    <property type="match status" value="1"/>
</dbReference>
<dbReference type="Pfam" id="PF00933">
    <property type="entry name" value="Glyco_hydro_3"/>
    <property type="match status" value="1"/>
</dbReference>
<organism evidence="9 10">
    <name type="scientific">Lutibacter agarilyticus</name>
    <dbReference type="NCBI Taxonomy" id="1109740"/>
    <lineage>
        <taxon>Bacteria</taxon>
        <taxon>Pseudomonadati</taxon>
        <taxon>Bacteroidota</taxon>
        <taxon>Flavobacteriia</taxon>
        <taxon>Flavobacteriales</taxon>
        <taxon>Flavobacteriaceae</taxon>
        <taxon>Lutibacter</taxon>
    </lineage>
</organism>
<protein>
    <recommendedName>
        <fullName evidence="3">beta-glucosidase</fullName>
        <ecNumber evidence="3">3.2.1.21</ecNumber>
    </recommendedName>
</protein>
<dbReference type="Proteomes" id="UP000198384">
    <property type="component" value="Unassembled WGS sequence"/>
</dbReference>
<keyword evidence="5" id="KW-0378">Hydrolase</keyword>
<dbReference type="SUPFAM" id="SSF51445">
    <property type="entry name" value="(Trans)glycosidases"/>
    <property type="match status" value="1"/>
</dbReference>
<dbReference type="PANTHER" id="PTHR30620:SF16">
    <property type="entry name" value="LYSOSOMAL BETA GLUCOSIDASE"/>
    <property type="match status" value="1"/>
</dbReference>
<dbReference type="EC" id="3.2.1.21" evidence="3"/>
<dbReference type="InterPro" id="IPR051915">
    <property type="entry name" value="Cellulose_Degrad_GH3"/>
</dbReference>
<dbReference type="InterPro" id="IPR013783">
    <property type="entry name" value="Ig-like_fold"/>
</dbReference>
<evidence type="ECO:0000256" key="3">
    <source>
        <dbReference type="ARBA" id="ARBA00012744"/>
    </source>
</evidence>
<dbReference type="GO" id="GO:0009251">
    <property type="term" value="P:glucan catabolic process"/>
    <property type="evidence" value="ECO:0007669"/>
    <property type="project" value="TreeGrafter"/>
</dbReference>
<comment type="catalytic activity">
    <reaction evidence="1">
        <text>Hydrolysis of terminal, non-reducing beta-D-glucosyl residues with release of beta-D-glucose.</text>
        <dbReference type="EC" id="3.2.1.21"/>
    </reaction>
</comment>
<dbReference type="InterPro" id="IPR017853">
    <property type="entry name" value="GH"/>
</dbReference>
<feature type="domain" description="Fibronectin type III-like" evidence="8">
    <location>
        <begin position="681"/>
        <end position="750"/>
    </location>
</feature>
<dbReference type="SUPFAM" id="SSF52279">
    <property type="entry name" value="Beta-D-glucan exohydrolase, C-terminal domain"/>
    <property type="match status" value="1"/>
</dbReference>
<evidence type="ECO:0000259" key="8">
    <source>
        <dbReference type="SMART" id="SM01217"/>
    </source>
</evidence>
<dbReference type="FunFam" id="3.20.20.300:FF:000007">
    <property type="entry name" value="Lysosomal beta glucosidase"/>
    <property type="match status" value="1"/>
</dbReference>
<evidence type="ECO:0000256" key="5">
    <source>
        <dbReference type="ARBA" id="ARBA00022801"/>
    </source>
</evidence>
<dbReference type="InterPro" id="IPR036962">
    <property type="entry name" value="Glyco_hydro_3_N_sf"/>
</dbReference>
<dbReference type="AlphaFoldDB" id="A0A238WPF7"/>
<dbReference type="InterPro" id="IPR036881">
    <property type="entry name" value="Glyco_hydro_3_C_sf"/>
</dbReference>
<dbReference type="InterPro" id="IPR026891">
    <property type="entry name" value="Fn3-like"/>
</dbReference>
<name>A0A238WPF7_9FLAO</name>
<proteinExistence type="inferred from homology"/>
<evidence type="ECO:0000313" key="9">
    <source>
        <dbReference type="EMBL" id="SNR48436.1"/>
    </source>
</evidence>
<evidence type="ECO:0000256" key="4">
    <source>
        <dbReference type="ARBA" id="ARBA00022729"/>
    </source>
</evidence>
<dbReference type="Gene3D" id="3.40.50.1700">
    <property type="entry name" value="Glycoside hydrolase family 3 C-terminal domain"/>
    <property type="match status" value="1"/>
</dbReference>
<sequence length="764" mass="85428">MNLKKAQLIIVTIFVMSCNDTPVITEKVESNQEIEQKIQRLLGEMTLKEKASQMLNIGLPSLLKGDYWDVRDTAVFDKEKFQKFIIDYGIGSIHNTPQFLADVNDWHQIVKEIQDSIMKNTRLGIPVLYGIDNIHGANYVKNSVLFPHQIALAATWNRELSKLNGKITSYESRAASLPWNFNPNIDVAMNPLWGRISESFGEDPYLIAEMGAAYTQGSQGENLSNSESTAVCLKHFIGYGAGANGKDRANAIIPENSLRQYFLPPFKKAIDAGAMGVMISSNAVNGIPCHINSHYITDILKGEFGFKGVVISDFSDVEFLIEAHEVTNSKREATKMAVNAGLDMLMNPYDVDVVDYIIDLVESNEIPMARIDDAVTRILRLKFQLNLFETPYNNPADFPNVGSEKHIAENYKTAAEAITLLKNDKSVLPLKKGKKIMVTGYAANSMNVLNGAWSRTFLGQDPTYNDPSKLTILKAIEKEVGAENVTYVEGTNYTEDINTSLAVSKAKNADYIVVCVGELPATEKPSDINELALPKVQRELIQKLQVYKKPIILVMVQGRPRIIREVEPLTNAIVMGYLPGQEGGRAISDVLFGNINPSGKLPYTYPKYSGNALPYYHKKADIRDANWGYDGFYTQFEFGYGLSYTSFEYSNVKLDKETISKDGELTISVTVKNTGNMEGKEVVQLYLKDIVASVAPDSKRLIRFQKINLLPNETKTVAFSIQPNDLQFIGMDHNWVVEEGEFELQIGGNPKELLKKQMFYKNQK</sequence>
<dbReference type="Gene3D" id="3.20.20.300">
    <property type="entry name" value="Glycoside hydrolase, family 3, N-terminal domain"/>
    <property type="match status" value="1"/>
</dbReference>
<dbReference type="RefSeq" id="WP_089381087.1">
    <property type="nucleotide sequence ID" value="NZ_FZNT01000003.1"/>
</dbReference>
<evidence type="ECO:0000256" key="1">
    <source>
        <dbReference type="ARBA" id="ARBA00000448"/>
    </source>
</evidence>
<dbReference type="InterPro" id="IPR002772">
    <property type="entry name" value="Glyco_hydro_3_C"/>
</dbReference>
<keyword evidence="10" id="KW-1185">Reference proteome</keyword>
<evidence type="ECO:0000313" key="10">
    <source>
        <dbReference type="Proteomes" id="UP000198384"/>
    </source>
</evidence>
<reference evidence="9 10" key="1">
    <citation type="submission" date="2017-06" db="EMBL/GenBank/DDBJ databases">
        <authorList>
            <person name="Kim H.J."/>
            <person name="Triplett B.A."/>
        </authorList>
    </citation>
    <scope>NUCLEOTIDE SEQUENCE [LARGE SCALE GENOMIC DNA]</scope>
    <source>
        <strain evidence="9 10">DSM 29150</strain>
    </source>
</reference>
<dbReference type="PANTHER" id="PTHR30620">
    <property type="entry name" value="PERIPLASMIC BETA-GLUCOSIDASE-RELATED"/>
    <property type="match status" value="1"/>
</dbReference>
<evidence type="ECO:0000256" key="7">
    <source>
        <dbReference type="SAM" id="Coils"/>
    </source>
</evidence>
<keyword evidence="6" id="KW-0326">Glycosidase</keyword>
<feature type="coiled-coil region" evidence="7">
    <location>
        <begin position="24"/>
        <end position="51"/>
    </location>
</feature>
<dbReference type="GO" id="GO:0008422">
    <property type="term" value="F:beta-glucosidase activity"/>
    <property type="evidence" value="ECO:0007669"/>
    <property type="project" value="UniProtKB-EC"/>
</dbReference>
<dbReference type="FunFam" id="2.60.40.10:FF:000495">
    <property type="entry name" value="Periplasmic beta-glucosidase"/>
    <property type="match status" value="1"/>
</dbReference>
<keyword evidence="7" id="KW-0175">Coiled coil</keyword>
<dbReference type="SMART" id="SM01217">
    <property type="entry name" value="Fn3_like"/>
    <property type="match status" value="1"/>
</dbReference>
<evidence type="ECO:0000256" key="6">
    <source>
        <dbReference type="ARBA" id="ARBA00023295"/>
    </source>
</evidence>
<dbReference type="OrthoDB" id="9805821at2"/>
<dbReference type="EMBL" id="FZNT01000003">
    <property type="protein sequence ID" value="SNR48436.1"/>
    <property type="molecule type" value="Genomic_DNA"/>
</dbReference>